<keyword evidence="5" id="KW-1133">Transmembrane helix</keyword>
<keyword evidence="5" id="KW-0812">Transmembrane</keyword>
<dbReference type="InterPro" id="IPR018527">
    <property type="entry name" value="Rubredoxin_Fe_BS"/>
</dbReference>
<feature type="transmembrane region" description="Helical" evidence="5">
    <location>
        <begin position="76"/>
        <end position="92"/>
    </location>
</feature>
<evidence type="ECO:0000259" key="6">
    <source>
        <dbReference type="PROSITE" id="PS50903"/>
    </source>
</evidence>
<dbReference type="PROSITE" id="PS00202">
    <property type="entry name" value="RUBREDOXIN"/>
    <property type="match status" value="1"/>
</dbReference>
<keyword evidence="3" id="KW-0249">Electron transport</keyword>
<keyword evidence="5" id="KW-0472">Membrane</keyword>
<dbReference type="GO" id="GO:0009507">
    <property type="term" value="C:chloroplast"/>
    <property type="evidence" value="ECO:0007669"/>
    <property type="project" value="TreeGrafter"/>
</dbReference>
<dbReference type="PROSITE" id="PS50903">
    <property type="entry name" value="RUBREDOXIN_LIKE"/>
    <property type="match status" value="1"/>
</dbReference>
<keyword evidence="8" id="KW-1185">Reference proteome</keyword>
<dbReference type="HOGENOM" id="CLU_083159_2_1_1"/>
<keyword evidence="2" id="KW-0479">Metal-binding</keyword>
<gene>
    <name evidence="7" type="ORF">OSTLU_9570</name>
</gene>
<dbReference type="InterPro" id="IPR024934">
    <property type="entry name" value="Rubredoxin-like_dom"/>
</dbReference>
<dbReference type="PANTHER" id="PTHR47627">
    <property type="entry name" value="RUBREDOXIN"/>
    <property type="match status" value="1"/>
</dbReference>
<dbReference type="GO" id="GO:0043448">
    <property type="term" value="P:alkane catabolic process"/>
    <property type="evidence" value="ECO:0007669"/>
    <property type="project" value="TreeGrafter"/>
</dbReference>
<dbReference type="STRING" id="436017.A4S0S4"/>
<evidence type="ECO:0000256" key="1">
    <source>
        <dbReference type="ARBA" id="ARBA00022448"/>
    </source>
</evidence>
<dbReference type="InterPro" id="IPR024935">
    <property type="entry name" value="Rubredoxin_dom"/>
</dbReference>
<reference evidence="7 8" key="1">
    <citation type="journal article" date="2007" name="Proc. Natl. Acad. Sci. U.S.A.">
        <title>The tiny eukaryote Ostreococcus provides genomic insights into the paradox of plankton speciation.</title>
        <authorList>
            <person name="Palenik B."/>
            <person name="Grimwood J."/>
            <person name="Aerts A."/>
            <person name="Rouze P."/>
            <person name="Salamov A."/>
            <person name="Putnam N."/>
            <person name="Dupont C."/>
            <person name="Jorgensen R."/>
            <person name="Derelle E."/>
            <person name="Rombauts S."/>
            <person name="Zhou K."/>
            <person name="Otillar R."/>
            <person name="Merchant S.S."/>
            <person name="Podell S."/>
            <person name="Gaasterland T."/>
            <person name="Napoli C."/>
            <person name="Gendler K."/>
            <person name="Manuell A."/>
            <person name="Tai V."/>
            <person name="Vallon O."/>
            <person name="Piganeau G."/>
            <person name="Jancek S."/>
            <person name="Heijde M."/>
            <person name="Jabbari K."/>
            <person name="Bowler C."/>
            <person name="Lohr M."/>
            <person name="Robbens S."/>
            <person name="Werner G."/>
            <person name="Dubchak I."/>
            <person name="Pazour G.J."/>
            <person name="Ren Q."/>
            <person name="Paulsen I."/>
            <person name="Delwiche C."/>
            <person name="Schmutz J."/>
            <person name="Rokhsar D."/>
            <person name="Van de Peer Y."/>
            <person name="Moreau H."/>
            <person name="Grigoriev I.V."/>
        </authorList>
    </citation>
    <scope>NUCLEOTIDE SEQUENCE [LARGE SCALE GENOMIC DNA]</scope>
    <source>
        <strain evidence="7 8">CCE9901</strain>
    </source>
</reference>
<evidence type="ECO:0000256" key="3">
    <source>
        <dbReference type="ARBA" id="ARBA00022982"/>
    </source>
</evidence>
<dbReference type="RefSeq" id="XP_001419028.1">
    <property type="nucleotide sequence ID" value="XM_001418991.1"/>
</dbReference>
<keyword evidence="4" id="KW-0408">Iron</keyword>
<dbReference type="GO" id="GO:0009055">
    <property type="term" value="F:electron transfer activity"/>
    <property type="evidence" value="ECO:0007669"/>
    <property type="project" value="TreeGrafter"/>
</dbReference>
<dbReference type="InterPro" id="IPR050526">
    <property type="entry name" value="Rubredoxin_ET"/>
</dbReference>
<dbReference type="AlphaFoldDB" id="A4S0S4"/>
<evidence type="ECO:0000313" key="8">
    <source>
        <dbReference type="Proteomes" id="UP000001568"/>
    </source>
</evidence>
<evidence type="ECO:0000256" key="4">
    <source>
        <dbReference type="ARBA" id="ARBA00023004"/>
    </source>
</evidence>
<dbReference type="eggNOG" id="ENOG502S3MR">
    <property type="taxonomic scope" value="Eukaryota"/>
</dbReference>
<proteinExistence type="predicted"/>
<dbReference type="CDD" id="cd00730">
    <property type="entry name" value="rubredoxin"/>
    <property type="match status" value="1"/>
</dbReference>
<feature type="domain" description="Rubredoxin-like" evidence="6">
    <location>
        <begin position="1"/>
        <end position="49"/>
    </location>
</feature>
<accession>A4S0S4</accession>
<evidence type="ECO:0000256" key="2">
    <source>
        <dbReference type="ARBA" id="ARBA00022723"/>
    </source>
</evidence>
<dbReference type="PANTHER" id="PTHR47627:SF1">
    <property type="entry name" value="RUBREDOXIN-1-RELATED"/>
    <property type="match status" value="1"/>
</dbReference>
<dbReference type="OrthoDB" id="6379857at2759"/>
<keyword evidence="1" id="KW-0813">Transport</keyword>
<dbReference type="EMBL" id="CP000587">
    <property type="protein sequence ID" value="ABO97321.1"/>
    <property type="molecule type" value="Genomic_DNA"/>
</dbReference>
<feature type="non-terminal residue" evidence="7">
    <location>
        <position position="1"/>
    </location>
</feature>
<dbReference type="SUPFAM" id="SSF57802">
    <property type="entry name" value="Rubredoxin-like"/>
    <property type="match status" value="1"/>
</dbReference>
<evidence type="ECO:0000313" key="7">
    <source>
        <dbReference type="EMBL" id="ABO97321.1"/>
    </source>
</evidence>
<dbReference type="Proteomes" id="UP000001568">
    <property type="component" value="Chromosome 7"/>
</dbReference>
<dbReference type="GeneID" id="5002710"/>
<name>A4S0S4_OSTLU</name>
<dbReference type="Pfam" id="PF00301">
    <property type="entry name" value="Rubredoxin"/>
    <property type="match status" value="1"/>
</dbReference>
<organism evidence="7 8">
    <name type="scientific">Ostreococcus lucimarinus (strain CCE9901)</name>
    <dbReference type="NCBI Taxonomy" id="436017"/>
    <lineage>
        <taxon>Eukaryota</taxon>
        <taxon>Viridiplantae</taxon>
        <taxon>Chlorophyta</taxon>
        <taxon>Mamiellophyceae</taxon>
        <taxon>Mamiellales</taxon>
        <taxon>Bathycoccaceae</taxon>
        <taxon>Ostreococcus</taxon>
    </lineage>
</organism>
<sequence length="93" mass="10421">WQCQSCMYEYKPKVGDDFYPVSAGTQFKDLPDDWRCPTCGAEKVKFKSLGKQVAGFEQNQGYGLGTNAMTEGEKSQLIYGALAFFFLCFIAGY</sequence>
<dbReference type="GO" id="GO:0010207">
    <property type="term" value="P:photosystem II assembly"/>
    <property type="evidence" value="ECO:0007669"/>
    <property type="project" value="EnsemblPlants"/>
</dbReference>
<dbReference type="KEGG" id="olu:OSTLU_9570"/>
<protein>
    <recommendedName>
        <fullName evidence="6">Rubredoxin-like domain-containing protein</fullName>
    </recommendedName>
</protein>
<dbReference type="Gramene" id="ABO97321">
    <property type="protein sequence ID" value="ABO97321"/>
    <property type="gene ID" value="OSTLU_9570"/>
</dbReference>
<dbReference type="Gene3D" id="2.20.28.10">
    <property type="match status" value="1"/>
</dbReference>
<evidence type="ECO:0000256" key="5">
    <source>
        <dbReference type="SAM" id="Phobius"/>
    </source>
</evidence>
<feature type="non-terminal residue" evidence="7">
    <location>
        <position position="93"/>
    </location>
</feature>
<dbReference type="GO" id="GO:0005506">
    <property type="term" value="F:iron ion binding"/>
    <property type="evidence" value="ECO:0007669"/>
    <property type="project" value="InterPro"/>
</dbReference>